<keyword evidence="2" id="KW-0732">Signal</keyword>
<dbReference type="EMBL" id="BT124717">
    <property type="protein sequence ID" value="ADE77951.1"/>
    <property type="molecule type" value="mRNA"/>
</dbReference>
<proteinExistence type="evidence at transcript level"/>
<feature type="transmembrane region" description="Helical" evidence="1">
    <location>
        <begin position="42"/>
        <end position="64"/>
    </location>
</feature>
<evidence type="ECO:0000313" key="3">
    <source>
        <dbReference type="EMBL" id="ADE77951.1"/>
    </source>
</evidence>
<keyword evidence="1" id="KW-1133">Transmembrane helix</keyword>
<name>D5AEI2_PICSI</name>
<feature type="chain" id="PRO_5003068250" evidence="2">
    <location>
        <begin position="27"/>
        <end position="99"/>
    </location>
</feature>
<protein>
    <submittedName>
        <fullName evidence="3">Uncharacterized protein</fullName>
    </submittedName>
</protein>
<dbReference type="PANTHER" id="PTHR33780:SF10">
    <property type="entry name" value="TRANSMEMBRANE PROTEIN"/>
    <property type="match status" value="1"/>
</dbReference>
<dbReference type="PANTHER" id="PTHR33780">
    <property type="entry name" value="EXPRESSED PROTEIN"/>
    <property type="match status" value="1"/>
</dbReference>
<reference evidence="3" key="1">
    <citation type="submission" date="2010-04" db="EMBL/GenBank/DDBJ databases">
        <authorList>
            <person name="Reid K.E."/>
            <person name="Liao N."/>
            <person name="Chan S."/>
            <person name="Docking R."/>
            <person name="Taylor G."/>
            <person name="Moore R."/>
            <person name="Mayo M."/>
            <person name="Munro S."/>
            <person name="King J."/>
            <person name="Yanchuk A."/>
            <person name="Holt R."/>
            <person name="Jones S."/>
            <person name="Marra M."/>
            <person name="Ritland C.E."/>
            <person name="Ritland K."/>
            <person name="Bohlmann J."/>
        </authorList>
    </citation>
    <scope>NUCLEOTIDE SEQUENCE</scope>
    <source>
        <tissue evidence="3">Bud</tissue>
    </source>
</reference>
<feature type="signal peptide" evidence="2">
    <location>
        <begin position="1"/>
        <end position="26"/>
    </location>
</feature>
<keyword evidence="1" id="KW-0812">Transmembrane</keyword>
<accession>D5AEI2</accession>
<dbReference type="AlphaFoldDB" id="D5AEI2"/>
<evidence type="ECO:0000256" key="1">
    <source>
        <dbReference type="SAM" id="Phobius"/>
    </source>
</evidence>
<evidence type="ECO:0000256" key="2">
    <source>
        <dbReference type="SAM" id="SignalP"/>
    </source>
</evidence>
<keyword evidence="1" id="KW-0472">Membrane</keyword>
<organism evidence="3">
    <name type="scientific">Picea sitchensis</name>
    <name type="common">Sitka spruce</name>
    <name type="synonym">Pinus sitchensis</name>
    <dbReference type="NCBI Taxonomy" id="3332"/>
    <lineage>
        <taxon>Eukaryota</taxon>
        <taxon>Viridiplantae</taxon>
        <taxon>Streptophyta</taxon>
        <taxon>Embryophyta</taxon>
        <taxon>Tracheophyta</taxon>
        <taxon>Spermatophyta</taxon>
        <taxon>Pinopsida</taxon>
        <taxon>Pinidae</taxon>
        <taxon>Conifers I</taxon>
        <taxon>Pinales</taxon>
        <taxon>Pinaceae</taxon>
        <taxon>Picea</taxon>
    </lineage>
</organism>
<sequence>MKIHRRLRETLLSLLFLSTCWSAGLSDDPTNGDAHVSVKSNSGLNVMIICFAILAVVGIATVLYKKWQKKKREEQHARLLKLFEEDDDLEAELGLRDEF</sequence>